<reference evidence="1" key="2">
    <citation type="journal article" date="2022" name="New Phytol.">
        <title>Evolutionary transition to the ectomycorrhizal habit in the genomes of a hyperdiverse lineage of mushroom-forming fungi.</title>
        <authorList>
            <person name="Looney B."/>
            <person name="Miyauchi S."/>
            <person name="Morin E."/>
            <person name="Drula E."/>
            <person name="Courty P.E."/>
            <person name="Kohler A."/>
            <person name="Kuo A."/>
            <person name="LaButti K."/>
            <person name="Pangilinan J."/>
            <person name="Lipzen A."/>
            <person name="Riley R."/>
            <person name="Andreopoulos W."/>
            <person name="He G."/>
            <person name="Johnson J."/>
            <person name="Nolan M."/>
            <person name="Tritt A."/>
            <person name="Barry K.W."/>
            <person name="Grigoriev I.V."/>
            <person name="Nagy L.G."/>
            <person name="Hibbett D."/>
            <person name="Henrissat B."/>
            <person name="Matheny P.B."/>
            <person name="Labbe J."/>
            <person name="Martin F.M."/>
        </authorList>
    </citation>
    <scope>NUCLEOTIDE SEQUENCE</scope>
    <source>
        <strain evidence="1">EC-137</strain>
    </source>
</reference>
<protein>
    <submittedName>
        <fullName evidence="1">Uncharacterized protein</fullName>
    </submittedName>
</protein>
<evidence type="ECO:0000313" key="1">
    <source>
        <dbReference type="EMBL" id="KAI0034113.1"/>
    </source>
</evidence>
<proteinExistence type="predicted"/>
<sequence length="551" mass="61906">MTQFTSAYFPHVDIVALENFAAAAAAAEHANRVSRNGSMARLSTRGKGKARAQDKDKLHPKIVGFLDTVWAGEKANQTADLHTQAILITIAPDSAPLGPHQMIAYFPHGRPTYTTKAMVGMTQLVRDSAQVGAPKIYGYYDNATNPVKAEVVLLEMVQGDNLAEVFHKLSTKQVMTICARLGDVLVKLFACRGPYIGSETNVADSPPRSAEESSLYRAPVLLSWPFDEGPLAHMSPQEASTSTHDYLLALSKRPERVFDGSDPQALEAGRKSGRPDARPLTSEDIVVIRDTWNRLGSLIPYHSGGFYIPGTLSPEARYMVYSVLQSKEYGVRHGDLSMFRIFVRWARPGDENSDAVLVIAGWEHAHRAPLWSCARMPPWLVPHVHPYELLTWESQRDLRSFIIKMIANSAYPRAKEWIIANAYGETERWFEGMLSSHWEFRDTIEVLLVHLRTHWMHERPDVPFPLHVGGPYISRVDLPTQRVTRQTNNGEPEAGERWEQALRMRQELLEKGPNFFEEMRIAMSALGLNAGDALRTEMSLTWPHYAVDDVD</sequence>
<organism evidence="1 2">
    <name type="scientific">Vararia minispora EC-137</name>
    <dbReference type="NCBI Taxonomy" id="1314806"/>
    <lineage>
        <taxon>Eukaryota</taxon>
        <taxon>Fungi</taxon>
        <taxon>Dikarya</taxon>
        <taxon>Basidiomycota</taxon>
        <taxon>Agaricomycotina</taxon>
        <taxon>Agaricomycetes</taxon>
        <taxon>Russulales</taxon>
        <taxon>Lachnocladiaceae</taxon>
        <taxon>Vararia</taxon>
    </lineage>
</organism>
<gene>
    <name evidence="1" type="ORF">K488DRAFT_46196</name>
</gene>
<name>A0ACB8QR18_9AGAM</name>
<comment type="caution">
    <text evidence="1">The sequence shown here is derived from an EMBL/GenBank/DDBJ whole genome shotgun (WGS) entry which is preliminary data.</text>
</comment>
<reference evidence="1" key="1">
    <citation type="submission" date="2021-02" db="EMBL/GenBank/DDBJ databases">
        <authorList>
            <consortium name="DOE Joint Genome Institute"/>
            <person name="Ahrendt S."/>
            <person name="Looney B.P."/>
            <person name="Miyauchi S."/>
            <person name="Morin E."/>
            <person name="Drula E."/>
            <person name="Courty P.E."/>
            <person name="Chicoki N."/>
            <person name="Fauchery L."/>
            <person name="Kohler A."/>
            <person name="Kuo A."/>
            <person name="Labutti K."/>
            <person name="Pangilinan J."/>
            <person name="Lipzen A."/>
            <person name="Riley R."/>
            <person name="Andreopoulos W."/>
            <person name="He G."/>
            <person name="Johnson J."/>
            <person name="Barry K.W."/>
            <person name="Grigoriev I.V."/>
            <person name="Nagy L."/>
            <person name="Hibbett D."/>
            <person name="Henrissat B."/>
            <person name="Matheny P.B."/>
            <person name="Labbe J."/>
            <person name="Martin F."/>
        </authorList>
    </citation>
    <scope>NUCLEOTIDE SEQUENCE</scope>
    <source>
        <strain evidence="1">EC-137</strain>
    </source>
</reference>
<keyword evidence="2" id="KW-1185">Reference proteome</keyword>
<evidence type="ECO:0000313" key="2">
    <source>
        <dbReference type="Proteomes" id="UP000814128"/>
    </source>
</evidence>
<dbReference type="EMBL" id="MU273506">
    <property type="protein sequence ID" value="KAI0034113.1"/>
    <property type="molecule type" value="Genomic_DNA"/>
</dbReference>
<accession>A0ACB8QR18</accession>
<dbReference type="Proteomes" id="UP000814128">
    <property type="component" value="Unassembled WGS sequence"/>
</dbReference>